<evidence type="ECO:0000256" key="2">
    <source>
        <dbReference type="ARBA" id="ARBA00023125"/>
    </source>
</evidence>
<protein>
    <submittedName>
        <fullName evidence="5">GntR family transcriptional regulator</fullName>
    </submittedName>
</protein>
<dbReference type="PANTHER" id="PTHR43537">
    <property type="entry name" value="TRANSCRIPTIONAL REGULATOR, GNTR FAMILY"/>
    <property type="match status" value="1"/>
</dbReference>
<comment type="caution">
    <text evidence="5">The sequence shown here is derived from an EMBL/GenBank/DDBJ whole genome shotgun (WGS) entry which is preliminary data.</text>
</comment>
<proteinExistence type="predicted"/>
<dbReference type="InterPro" id="IPR036388">
    <property type="entry name" value="WH-like_DNA-bd_sf"/>
</dbReference>
<dbReference type="Gene3D" id="1.20.120.530">
    <property type="entry name" value="GntR ligand-binding domain-like"/>
    <property type="match status" value="1"/>
</dbReference>
<keyword evidence="1" id="KW-0805">Transcription regulation</keyword>
<accession>A0A4R8M186</accession>
<evidence type="ECO:0000256" key="1">
    <source>
        <dbReference type="ARBA" id="ARBA00023015"/>
    </source>
</evidence>
<dbReference type="SUPFAM" id="SSF46785">
    <property type="entry name" value="Winged helix' DNA-binding domain"/>
    <property type="match status" value="1"/>
</dbReference>
<dbReference type="GO" id="GO:0003677">
    <property type="term" value="F:DNA binding"/>
    <property type="evidence" value="ECO:0007669"/>
    <property type="project" value="UniProtKB-KW"/>
</dbReference>
<dbReference type="EMBL" id="SORE01000003">
    <property type="protein sequence ID" value="TDY53251.1"/>
    <property type="molecule type" value="Genomic_DNA"/>
</dbReference>
<dbReference type="InterPro" id="IPR000524">
    <property type="entry name" value="Tscrpt_reg_HTH_GntR"/>
</dbReference>
<keyword evidence="2" id="KW-0238">DNA-binding</keyword>
<dbReference type="Pfam" id="PF00392">
    <property type="entry name" value="GntR"/>
    <property type="match status" value="1"/>
</dbReference>
<organism evidence="5 6">
    <name type="scientific">Paraburkholderia rhizosphaerae</name>
    <dbReference type="NCBI Taxonomy" id="480658"/>
    <lineage>
        <taxon>Bacteria</taxon>
        <taxon>Pseudomonadati</taxon>
        <taxon>Pseudomonadota</taxon>
        <taxon>Betaproteobacteria</taxon>
        <taxon>Burkholderiales</taxon>
        <taxon>Burkholderiaceae</taxon>
        <taxon>Paraburkholderia</taxon>
    </lineage>
</organism>
<evidence type="ECO:0000313" key="6">
    <source>
        <dbReference type="Proteomes" id="UP000295509"/>
    </source>
</evidence>
<dbReference type="Proteomes" id="UP000295509">
    <property type="component" value="Unassembled WGS sequence"/>
</dbReference>
<dbReference type="PANTHER" id="PTHR43537:SF49">
    <property type="entry name" value="TRANSCRIPTIONAL REGULATORY PROTEIN"/>
    <property type="match status" value="1"/>
</dbReference>
<dbReference type="Gene3D" id="1.10.10.10">
    <property type="entry name" value="Winged helix-like DNA-binding domain superfamily/Winged helix DNA-binding domain"/>
    <property type="match status" value="1"/>
</dbReference>
<keyword evidence="3" id="KW-0804">Transcription</keyword>
<dbReference type="SMART" id="SM00895">
    <property type="entry name" value="FCD"/>
    <property type="match status" value="1"/>
</dbReference>
<keyword evidence="6" id="KW-1185">Reference proteome</keyword>
<dbReference type="Pfam" id="PF07729">
    <property type="entry name" value="FCD"/>
    <property type="match status" value="1"/>
</dbReference>
<dbReference type="SUPFAM" id="SSF48008">
    <property type="entry name" value="GntR ligand-binding domain-like"/>
    <property type="match status" value="1"/>
</dbReference>
<dbReference type="GO" id="GO:0003700">
    <property type="term" value="F:DNA-binding transcription factor activity"/>
    <property type="evidence" value="ECO:0007669"/>
    <property type="project" value="InterPro"/>
</dbReference>
<evidence type="ECO:0000313" key="5">
    <source>
        <dbReference type="EMBL" id="TDY53251.1"/>
    </source>
</evidence>
<sequence>MDDATLTIQAPMPSASTQTRAAPFTLALQPLSPGASLRDLAYAKLRQAIAEADIYGSREAIRLDERNLTEALGVSRTPIREAMTLLEQEGFLRAVPRRGVFIRRKTRREIVEMIQMWAALESMAARLATLKASDDEVAELRRLFDDFQGERQAPARHIDEYSEANITFHEALVKLSKSQAIAHTIRNVFAHVRAIRKLTISQSDRASRSITDHMHIIEALEARDTEGAERLARQHSLELATYVNTHCDFLE</sequence>
<evidence type="ECO:0000259" key="4">
    <source>
        <dbReference type="PROSITE" id="PS50949"/>
    </source>
</evidence>
<dbReference type="PRINTS" id="PR00035">
    <property type="entry name" value="HTHGNTR"/>
</dbReference>
<dbReference type="InterPro" id="IPR036390">
    <property type="entry name" value="WH_DNA-bd_sf"/>
</dbReference>
<name>A0A4R8M186_9BURK</name>
<feature type="domain" description="HTH gntR-type" evidence="4">
    <location>
        <begin position="35"/>
        <end position="105"/>
    </location>
</feature>
<reference evidence="5 6" key="1">
    <citation type="submission" date="2019-03" db="EMBL/GenBank/DDBJ databases">
        <title>Genomic Encyclopedia of Type Strains, Phase III (KMG-III): the genomes of soil and plant-associated and newly described type strains.</title>
        <authorList>
            <person name="Whitman W."/>
        </authorList>
    </citation>
    <scope>NUCLEOTIDE SEQUENCE [LARGE SCALE GENOMIC DNA]</scope>
    <source>
        <strain evidence="5 6">LMG 29544</strain>
    </source>
</reference>
<dbReference type="InterPro" id="IPR008920">
    <property type="entry name" value="TF_FadR/GntR_C"/>
</dbReference>
<evidence type="ECO:0000256" key="3">
    <source>
        <dbReference type="ARBA" id="ARBA00023163"/>
    </source>
</evidence>
<dbReference type="PROSITE" id="PS50949">
    <property type="entry name" value="HTH_GNTR"/>
    <property type="match status" value="1"/>
</dbReference>
<dbReference type="InterPro" id="IPR011711">
    <property type="entry name" value="GntR_C"/>
</dbReference>
<dbReference type="AlphaFoldDB" id="A0A4R8M186"/>
<dbReference type="SMART" id="SM00345">
    <property type="entry name" value="HTH_GNTR"/>
    <property type="match status" value="1"/>
</dbReference>
<gene>
    <name evidence="5" type="ORF">BX592_10361</name>
</gene>